<dbReference type="OrthoDB" id="16820at2759"/>
<dbReference type="EMBL" id="ML977313">
    <property type="protein sequence ID" value="KAF2121027.1"/>
    <property type="molecule type" value="Genomic_DNA"/>
</dbReference>
<dbReference type="Proteomes" id="UP000799770">
    <property type="component" value="Unassembled WGS sequence"/>
</dbReference>
<dbReference type="PANTHER" id="PTHR46720:SF3">
    <property type="entry name" value="FAD-BINDING DOMAIN-CONTAINING PROTEIN-RELATED"/>
    <property type="match status" value="1"/>
</dbReference>
<dbReference type="InterPro" id="IPR036188">
    <property type="entry name" value="FAD/NAD-bd_sf"/>
</dbReference>
<evidence type="ECO:0000259" key="4">
    <source>
        <dbReference type="Pfam" id="PF01494"/>
    </source>
</evidence>
<dbReference type="Gene3D" id="3.50.50.60">
    <property type="entry name" value="FAD/NAD(P)-binding domain"/>
    <property type="match status" value="1"/>
</dbReference>
<evidence type="ECO:0000313" key="5">
    <source>
        <dbReference type="EMBL" id="KAF2121027.1"/>
    </source>
</evidence>
<proteinExistence type="predicted"/>
<name>A0A6A5ZQ71_9PLEO</name>
<dbReference type="GO" id="GO:0044550">
    <property type="term" value="P:secondary metabolite biosynthetic process"/>
    <property type="evidence" value="ECO:0007669"/>
    <property type="project" value="TreeGrafter"/>
</dbReference>
<dbReference type="PANTHER" id="PTHR46720">
    <property type="entry name" value="HYDROXYLASE, PUTATIVE (AFU_ORTHOLOGUE AFUA_3G01460)-RELATED"/>
    <property type="match status" value="1"/>
</dbReference>
<feature type="domain" description="FAD-binding" evidence="4">
    <location>
        <begin position="11"/>
        <end position="362"/>
    </location>
</feature>
<reference evidence="5" key="1">
    <citation type="journal article" date="2020" name="Stud. Mycol.">
        <title>101 Dothideomycetes genomes: a test case for predicting lifestyles and emergence of pathogens.</title>
        <authorList>
            <person name="Haridas S."/>
            <person name="Albert R."/>
            <person name="Binder M."/>
            <person name="Bloem J."/>
            <person name="Labutti K."/>
            <person name="Salamov A."/>
            <person name="Andreopoulos B."/>
            <person name="Baker S."/>
            <person name="Barry K."/>
            <person name="Bills G."/>
            <person name="Bluhm B."/>
            <person name="Cannon C."/>
            <person name="Castanera R."/>
            <person name="Culley D."/>
            <person name="Daum C."/>
            <person name="Ezra D."/>
            <person name="Gonzalez J."/>
            <person name="Henrissat B."/>
            <person name="Kuo A."/>
            <person name="Liang C."/>
            <person name="Lipzen A."/>
            <person name="Lutzoni F."/>
            <person name="Magnuson J."/>
            <person name="Mondo S."/>
            <person name="Nolan M."/>
            <person name="Ohm R."/>
            <person name="Pangilinan J."/>
            <person name="Park H.-J."/>
            <person name="Ramirez L."/>
            <person name="Alfaro M."/>
            <person name="Sun H."/>
            <person name="Tritt A."/>
            <person name="Yoshinaga Y."/>
            <person name="Zwiers L.-H."/>
            <person name="Turgeon B."/>
            <person name="Goodwin S."/>
            <person name="Spatafora J."/>
            <person name="Crous P."/>
            <person name="Grigoriev I."/>
        </authorList>
    </citation>
    <scope>NUCLEOTIDE SEQUENCE</scope>
    <source>
        <strain evidence="5">CBS 627.86</strain>
    </source>
</reference>
<dbReference type="Pfam" id="PF01494">
    <property type="entry name" value="FAD_binding_3"/>
    <property type="match status" value="1"/>
</dbReference>
<evidence type="ECO:0000256" key="3">
    <source>
        <dbReference type="ARBA" id="ARBA00023002"/>
    </source>
</evidence>
<keyword evidence="3" id="KW-0560">Oxidoreductase</keyword>
<dbReference type="GO" id="GO:0016491">
    <property type="term" value="F:oxidoreductase activity"/>
    <property type="evidence" value="ECO:0007669"/>
    <property type="project" value="UniProtKB-KW"/>
</dbReference>
<dbReference type="InterPro" id="IPR051104">
    <property type="entry name" value="FAD_monoxygenase"/>
</dbReference>
<dbReference type="PRINTS" id="PR00420">
    <property type="entry name" value="RNGMNOXGNASE"/>
</dbReference>
<sequence>MESTRKIIIAISGGGLAGAAAARALLRQPHLEVHIYESAPEFSERGQSIGLAINAQRALKSLVPDSGNLLSRAGAVPMNSTRIMIGSGPHAGTKVIDLAEENPGYMMHRAALLHELLEPIPRENMHANKKLVAIEQQPHGLTLKFEDGTSESADALIGADGIFGFVRSYVLGDNHPALKPVAAGWAGAMNMVPFAKARDTLGPESFKINRQYGWVGENGLMIHDLINNGEMVQCIGTSVDRNPSDDRRKSINREYLETVFAKWLDGPVAKGMIDLLIDQEHPAVYEQWEHQNAPTYVNGQVCIIGDAAHAMTPWQGSGAAAALEDAVVLGALFAHINSPDDVERVLNVYDAVRRPRTQRIAESSRLTGRILSGIDETVGLDPTIMHEALKNRWTFIHGFNLDAHIETAVQNLKNDAK</sequence>
<accession>A0A6A5ZQ71</accession>
<evidence type="ECO:0000313" key="6">
    <source>
        <dbReference type="Proteomes" id="UP000799770"/>
    </source>
</evidence>
<protein>
    <recommendedName>
        <fullName evidence="4">FAD-binding domain-containing protein</fullName>
    </recommendedName>
</protein>
<evidence type="ECO:0000256" key="2">
    <source>
        <dbReference type="ARBA" id="ARBA00022827"/>
    </source>
</evidence>
<gene>
    <name evidence="5" type="ORF">BDV96DRAFT_484648</name>
</gene>
<evidence type="ECO:0000256" key="1">
    <source>
        <dbReference type="ARBA" id="ARBA00022630"/>
    </source>
</evidence>
<dbReference type="SUPFAM" id="SSF51905">
    <property type="entry name" value="FAD/NAD(P)-binding domain"/>
    <property type="match status" value="1"/>
</dbReference>
<dbReference type="GO" id="GO:0071949">
    <property type="term" value="F:FAD binding"/>
    <property type="evidence" value="ECO:0007669"/>
    <property type="project" value="InterPro"/>
</dbReference>
<organism evidence="5 6">
    <name type="scientific">Lophiotrema nucula</name>
    <dbReference type="NCBI Taxonomy" id="690887"/>
    <lineage>
        <taxon>Eukaryota</taxon>
        <taxon>Fungi</taxon>
        <taxon>Dikarya</taxon>
        <taxon>Ascomycota</taxon>
        <taxon>Pezizomycotina</taxon>
        <taxon>Dothideomycetes</taxon>
        <taxon>Pleosporomycetidae</taxon>
        <taxon>Pleosporales</taxon>
        <taxon>Lophiotremataceae</taxon>
        <taxon>Lophiotrema</taxon>
    </lineage>
</organism>
<dbReference type="InterPro" id="IPR002938">
    <property type="entry name" value="FAD-bd"/>
</dbReference>
<dbReference type="AlphaFoldDB" id="A0A6A5ZQ71"/>
<keyword evidence="2" id="KW-0274">FAD</keyword>
<keyword evidence="6" id="KW-1185">Reference proteome</keyword>
<keyword evidence="1" id="KW-0285">Flavoprotein</keyword>